<dbReference type="Proteomes" id="UP001207468">
    <property type="component" value="Unassembled WGS sequence"/>
</dbReference>
<dbReference type="EMBL" id="JAGFNK010000013">
    <property type="protein sequence ID" value="KAI9512055.1"/>
    <property type="molecule type" value="Genomic_DNA"/>
</dbReference>
<comment type="caution">
    <text evidence="1">The sequence shown here is derived from an EMBL/GenBank/DDBJ whole genome shotgun (WGS) entry which is preliminary data.</text>
</comment>
<proteinExistence type="predicted"/>
<protein>
    <submittedName>
        <fullName evidence="1">Uncharacterized protein</fullName>
    </submittedName>
</protein>
<gene>
    <name evidence="1" type="ORF">F5148DRAFT_1165884</name>
</gene>
<organism evidence="1 2">
    <name type="scientific">Russula earlei</name>
    <dbReference type="NCBI Taxonomy" id="71964"/>
    <lineage>
        <taxon>Eukaryota</taxon>
        <taxon>Fungi</taxon>
        <taxon>Dikarya</taxon>
        <taxon>Basidiomycota</taxon>
        <taxon>Agaricomycotina</taxon>
        <taxon>Agaricomycetes</taxon>
        <taxon>Russulales</taxon>
        <taxon>Russulaceae</taxon>
        <taxon>Russula</taxon>
    </lineage>
</organism>
<sequence>MSRSSDYPSSTYSWHQSHDQVLSLVPILFATHLTLYQATVLLLVPYNTKDDELQVIIEQDILVAGVRDQPPLIKGRLYGNVDKAGSMWQLEPGGSGLSLRDRTTSTTSTTSTRSSYALISEPEISSSFAASLASGPTSDTEDFHVSSPGLSSSVSSTDEQFGFSTISHSRRRKQQKSRTGSPLHFAPNIVSPLSSVESLNAPGPGRLLTLHLEKSDSIIWPSLIVGPVSETLSPCTPTFNGSLTLTALELFDIRKDHDKAFEYFARAWLQAHLPSATMRLVSHYVPLPDPLLLSEDATEQGRTSYYIQALGGPQGLAQLYLEAGLLHLEGAASMLLTSSYSPLSSIRLPSQSQHLPGTSEAATFECARALYPSLEVPALPAEDEGSPDDDKATELGLRMPSVDLRVSSEDNQPRRRPIAREGAPNKEVVQVPQRARRIDDLDGAWYLYVPGLVGAGTALLVVGVIGALSFSSWRRNQT</sequence>
<evidence type="ECO:0000313" key="1">
    <source>
        <dbReference type="EMBL" id="KAI9512055.1"/>
    </source>
</evidence>
<keyword evidence="2" id="KW-1185">Reference proteome</keyword>
<reference evidence="1" key="1">
    <citation type="submission" date="2021-03" db="EMBL/GenBank/DDBJ databases">
        <title>Evolutionary priming and transition to the ectomycorrhizal habit in an iconic lineage of mushroom-forming fungi: is preadaptation a requirement?</title>
        <authorList>
            <consortium name="DOE Joint Genome Institute"/>
            <person name="Looney B.P."/>
            <person name="Miyauchi S."/>
            <person name="Morin E."/>
            <person name="Drula E."/>
            <person name="Courty P.E."/>
            <person name="Chicoki N."/>
            <person name="Fauchery L."/>
            <person name="Kohler A."/>
            <person name="Kuo A."/>
            <person name="LaButti K."/>
            <person name="Pangilinan J."/>
            <person name="Lipzen A."/>
            <person name="Riley R."/>
            <person name="Andreopoulos W."/>
            <person name="He G."/>
            <person name="Johnson J."/>
            <person name="Barry K.W."/>
            <person name="Grigoriev I.V."/>
            <person name="Nagy L."/>
            <person name="Hibbett D."/>
            <person name="Henrissat B."/>
            <person name="Matheny P.B."/>
            <person name="Labbe J."/>
            <person name="Martin A.F."/>
        </authorList>
    </citation>
    <scope>NUCLEOTIDE SEQUENCE</scope>
    <source>
        <strain evidence="1">BPL698</strain>
    </source>
</reference>
<name>A0ACC0UL86_9AGAM</name>
<accession>A0ACC0UL86</accession>
<evidence type="ECO:0000313" key="2">
    <source>
        <dbReference type="Proteomes" id="UP001207468"/>
    </source>
</evidence>